<dbReference type="Proteomes" id="UP000789595">
    <property type="component" value="Unassembled WGS sequence"/>
</dbReference>
<reference evidence="2" key="1">
    <citation type="submission" date="2021-11" db="EMBL/GenBank/DDBJ databases">
        <authorList>
            <consortium name="Genoscope - CEA"/>
            <person name="William W."/>
        </authorList>
    </citation>
    <scope>NUCLEOTIDE SEQUENCE</scope>
</reference>
<gene>
    <name evidence="2" type="ORF">PECAL_1P27110</name>
</gene>
<sequence>MPGPHGSPLKSANGFRNILPMTRSERRSQRDKVALEKDRLMKRTGLAARMHRENAPRTSDGLVVPEANAAGFCSDADRFHTDVAGEEFLKRRARYEREQTNYATKREGRVKQEEQRWAALQEEKQQEDAYWSNQREIGVKDKKNKSSVPYDALTLQYAPGLDGERLRLHDDKIRYRAALRSRNLQTKGESRCGYDILNGRDKPDLRLPEEPQPQRELAEHIAKVRAEALSHK</sequence>
<comment type="caution">
    <text evidence="2">The sequence shown here is derived from an EMBL/GenBank/DDBJ whole genome shotgun (WGS) entry which is preliminary data.</text>
</comment>
<feature type="region of interest" description="Disordered" evidence="1">
    <location>
        <begin position="194"/>
        <end position="216"/>
    </location>
</feature>
<protein>
    <submittedName>
        <fullName evidence="2">Uncharacterized protein</fullName>
    </submittedName>
</protein>
<accession>A0A8J2S6E6</accession>
<feature type="region of interest" description="Disordered" evidence="1">
    <location>
        <begin position="1"/>
        <end position="32"/>
    </location>
</feature>
<evidence type="ECO:0000313" key="2">
    <source>
        <dbReference type="EMBL" id="CAH0366233.1"/>
    </source>
</evidence>
<organism evidence="2 3">
    <name type="scientific">Pelagomonas calceolata</name>
    <dbReference type="NCBI Taxonomy" id="35677"/>
    <lineage>
        <taxon>Eukaryota</taxon>
        <taxon>Sar</taxon>
        <taxon>Stramenopiles</taxon>
        <taxon>Ochrophyta</taxon>
        <taxon>Pelagophyceae</taxon>
        <taxon>Pelagomonadales</taxon>
        <taxon>Pelagomonadaceae</taxon>
        <taxon>Pelagomonas</taxon>
    </lineage>
</organism>
<evidence type="ECO:0000256" key="1">
    <source>
        <dbReference type="SAM" id="MobiDB-lite"/>
    </source>
</evidence>
<dbReference type="EMBL" id="CAKKNE010000001">
    <property type="protein sequence ID" value="CAH0366233.1"/>
    <property type="molecule type" value="Genomic_DNA"/>
</dbReference>
<keyword evidence="3" id="KW-1185">Reference proteome</keyword>
<feature type="compositionally biased region" description="Basic and acidic residues" evidence="1">
    <location>
        <begin position="23"/>
        <end position="32"/>
    </location>
</feature>
<dbReference type="AlphaFoldDB" id="A0A8J2S6E6"/>
<dbReference type="OrthoDB" id="10261433at2759"/>
<evidence type="ECO:0000313" key="3">
    <source>
        <dbReference type="Proteomes" id="UP000789595"/>
    </source>
</evidence>
<proteinExistence type="predicted"/>
<name>A0A8J2S6E6_9STRA</name>